<evidence type="ECO:0008006" key="4">
    <source>
        <dbReference type="Google" id="ProtNLM"/>
    </source>
</evidence>
<keyword evidence="1" id="KW-1133">Transmembrane helix</keyword>
<dbReference type="AlphaFoldDB" id="A0A4Z0Z4S0"/>
<comment type="caution">
    <text evidence="2">The sequence shown here is derived from an EMBL/GenBank/DDBJ whole genome shotgun (WGS) entry which is preliminary data.</text>
</comment>
<dbReference type="EMBL" id="SKBN01000039">
    <property type="protein sequence ID" value="TGJ85793.1"/>
    <property type="molecule type" value="Genomic_DNA"/>
</dbReference>
<evidence type="ECO:0000313" key="3">
    <source>
        <dbReference type="Proteomes" id="UP000297716"/>
    </source>
</evidence>
<keyword evidence="1" id="KW-0472">Membrane</keyword>
<proteinExistence type="predicted"/>
<dbReference type="STRING" id="37992.A0A4Z0Z4S0"/>
<gene>
    <name evidence="2" type="ORF">E0Z10_g3013</name>
</gene>
<organism evidence="2 3">
    <name type="scientific">Xylaria hypoxylon</name>
    <dbReference type="NCBI Taxonomy" id="37992"/>
    <lineage>
        <taxon>Eukaryota</taxon>
        <taxon>Fungi</taxon>
        <taxon>Dikarya</taxon>
        <taxon>Ascomycota</taxon>
        <taxon>Pezizomycotina</taxon>
        <taxon>Sordariomycetes</taxon>
        <taxon>Xylariomycetidae</taxon>
        <taxon>Xylariales</taxon>
        <taxon>Xylariaceae</taxon>
        <taxon>Xylaria</taxon>
    </lineage>
</organism>
<dbReference type="Proteomes" id="UP000297716">
    <property type="component" value="Unassembled WGS sequence"/>
</dbReference>
<protein>
    <recommendedName>
        <fullName evidence="4">Apple domain-containing protein</fullName>
    </recommendedName>
</protein>
<sequence>MQSSQPENMTDQDTVRWNHSLNENDHLSYQEERSWRNWARIVTITVAATAVIVGGAVGGGLGASLANCRQNLGASLSSCENDLSQCENAPLTATKDPPFATTSSAAFETTTGGLLVNYTIEPPSKVFNVSVDCDALAASIQVTQAQEKFLVYCGVDFGTGDRINRDGDDVVLADIARFTSYSMQDCLEACSQYTYKSQLWGVNNACGSVNFQVLIAKNPTGNCWLKNSTITHSPGAGQCDYCIGATKIS</sequence>
<evidence type="ECO:0000313" key="2">
    <source>
        <dbReference type="EMBL" id="TGJ85793.1"/>
    </source>
</evidence>
<dbReference type="OrthoDB" id="5358884at2759"/>
<evidence type="ECO:0000256" key="1">
    <source>
        <dbReference type="SAM" id="Phobius"/>
    </source>
</evidence>
<feature type="transmembrane region" description="Helical" evidence="1">
    <location>
        <begin position="38"/>
        <end position="61"/>
    </location>
</feature>
<reference evidence="2 3" key="1">
    <citation type="submission" date="2019-03" db="EMBL/GenBank/DDBJ databases">
        <title>Draft genome sequence of Xylaria hypoxylon DSM 108379, a ubiquitous saprotrophic-parasitic fungi on hardwood.</title>
        <authorList>
            <person name="Buettner E."/>
            <person name="Leonhardt S."/>
            <person name="Gebauer A.M."/>
            <person name="Liers C."/>
            <person name="Hofrichter M."/>
            <person name="Kellner H."/>
        </authorList>
    </citation>
    <scope>NUCLEOTIDE SEQUENCE [LARGE SCALE GENOMIC DNA]</scope>
    <source>
        <strain evidence="2 3">DSM 108379</strain>
    </source>
</reference>
<accession>A0A4Z0Z4S0</accession>
<name>A0A4Z0Z4S0_9PEZI</name>
<keyword evidence="1" id="KW-0812">Transmembrane</keyword>
<keyword evidence="3" id="KW-1185">Reference proteome</keyword>